<name>A0ACC2WRI1_9TREE</name>
<proteinExistence type="predicted"/>
<protein>
    <submittedName>
        <fullName evidence="1">Uncharacterized protein</fullName>
    </submittedName>
</protein>
<sequence>MDEPMEPDTIPVGPKPIRKLDQDVVNQIAASEVIHRPANAIKELLENSLDAGSTSIKVTLKDGGLRMIQIQDNGSGIRKEDLPLLCERFATSKIRKFEDLQSLHTYGFRGEALASISYVSRMSVLTKVKGESCGWKAFYQDGHLAPAVHGGTSVEPKPSAANEGTLITAEDLFYNTPQRRKSFKSPADEYNRVLDVVTKYAVHNPKVSFTCKKAGTNQAEVSTPSDSTTKSNISLLYGPTLGKELLQVGPGIHKSLGIEKVEGWATNANWSQKRSTFLLFINHRLVDSGKMKKAIESLYTAYLPKGSSPFVYISLEIDPARVDVNVHPTKQEISFLDEDEVIETVVKEVAMTLTNANTSRTFSVQTLLPGAINPTGKEKASRPTGTTASSAKPAPQHKVRMDPKDRTLESMNMFGKRNPSQLLYLSSKRPRISTGAESDEIDLDDEADSDLEVLDNPETQGQNQGGPSVDATVVIEESEVNLKSVKRLRLLAERGGDLGLNEIFRNHKFVGLIPDMTSALVQHETKLYCLYYNDFARVLFYQLGLKQFGSMHKLVLDPPQSLQELMEIAVETEPGITGLSSGEVLKVACERLLERREMLEEYFSIDIDEEANLRAVPLILPGYTPNLDHLPSFLLCMSFKVNWWEEQQCFQDIFEQLAQFYTPRPPLSCQAEEASPTLDDTHSAAAADESEESATREEAEYEKHQLEHILFPAFRKYGNFPKDLMNQSIRKLTDLPQLYKVFERC</sequence>
<reference evidence="1" key="1">
    <citation type="submission" date="2023-04" db="EMBL/GenBank/DDBJ databases">
        <title>Draft Genome sequencing of Naganishia species isolated from polar environments using Oxford Nanopore Technology.</title>
        <authorList>
            <person name="Leo P."/>
            <person name="Venkateswaran K."/>
        </authorList>
    </citation>
    <scope>NUCLEOTIDE SEQUENCE</scope>
    <source>
        <strain evidence="1">MNA-CCFEE 5262</strain>
    </source>
</reference>
<gene>
    <name evidence="1" type="ORF">QFC20_002039</name>
</gene>
<accession>A0ACC2WRI1</accession>
<keyword evidence="2" id="KW-1185">Reference proteome</keyword>
<comment type="caution">
    <text evidence="1">The sequence shown here is derived from an EMBL/GenBank/DDBJ whole genome shotgun (WGS) entry which is preliminary data.</text>
</comment>
<dbReference type="Proteomes" id="UP001230649">
    <property type="component" value="Unassembled WGS sequence"/>
</dbReference>
<organism evidence="1 2">
    <name type="scientific">Naganishia adeliensis</name>
    <dbReference type="NCBI Taxonomy" id="92952"/>
    <lineage>
        <taxon>Eukaryota</taxon>
        <taxon>Fungi</taxon>
        <taxon>Dikarya</taxon>
        <taxon>Basidiomycota</taxon>
        <taxon>Agaricomycotina</taxon>
        <taxon>Tremellomycetes</taxon>
        <taxon>Filobasidiales</taxon>
        <taxon>Filobasidiaceae</taxon>
        <taxon>Naganishia</taxon>
    </lineage>
</organism>
<evidence type="ECO:0000313" key="2">
    <source>
        <dbReference type="Proteomes" id="UP001230649"/>
    </source>
</evidence>
<dbReference type="EMBL" id="JASBWS010000013">
    <property type="protein sequence ID" value="KAJ9113147.1"/>
    <property type="molecule type" value="Genomic_DNA"/>
</dbReference>
<evidence type="ECO:0000313" key="1">
    <source>
        <dbReference type="EMBL" id="KAJ9113147.1"/>
    </source>
</evidence>